<name>A0ABT8DBW7_9RHOB</name>
<dbReference type="EMBL" id="JAUFRC010000003">
    <property type="protein sequence ID" value="MDN3713924.1"/>
    <property type="molecule type" value="Genomic_DNA"/>
</dbReference>
<organism evidence="1 2">
    <name type="scientific">Paracoccus cavernae</name>
    <dbReference type="NCBI Taxonomy" id="1571207"/>
    <lineage>
        <taxon>Bacteria</taxon>
        <taxon>Pseudomonadati</taxon>
        <taxon>Pseudomonadota</taxon>
        <taxon>Alphaproteobacteria</taxon>
        <taxon>Rhodobacterales</taxon>
        <taxon>Paracoccaceae</taxon>
        <taxon>Paracoccus</taxon>
    </lineage>
</organism>
<reference evidence="2" key="1">
    <citation type="journal article" date="2019" name="Int. J. Syst. Evol. Microbiol.">
        <title>The Global Catalogue of Microorganisms (GCM) 10K type strain sequencing project: providing services to taxonomists for standard genome sequencing and annotation.</title>
        <authorList>
            <consortium name="The Broad Institute Genomics Platform"/>
            <consortium name="The Broad Institute Genome Sequencing Center for Infectious Disease"/>
            <person name="Wu L."/>
            <person name="Ma J."/>
        </authorList>
    </citation>
    <scope>NUCLEOTIDE SEQUENCE [LARGE SCALE GENOMIC DNA]</scope>
    <source>
        <strain evidence="2">CECT 8482</strain>
    </source>
</reference>
<evidence type="ECO:0000313" key="2">
    <source>
        <dbReference type="Proteomes" id="UP001243846"/>
    </source>
</evidence>
<evidence type="ECO:0000313" key="1">
    <source>
        <dbReference type="EMBL" id="MDN3713924.1"/>
    </source>
</evidence>
<comment type="caution">
    <text evidence="1">The sequence shown here is derived from an EMBL/GenBank/DDBJ whole genome shotgun (WGS) entry which is preliminary data.</text>
</comment>
<proteinExistence type="predicted"/>
<keyword evidence="2" id="KW-1185">Reference proteome</keyword>
<sequence length="129" mass="13966">MIGDNHLIHPQEFHDPRTRNALVRRPVSSNASRQTPASGIARLHEAGDQAEHTFFPKRVARDQDLALVVLQNRRQNRRRIAPMGPAAIGATQALGRAAVLVKGDQGQFMGAIGTKRISNGAVMGDLGSE</sequence>
<gene>
    <name evidence="1" type="ORF">QWZ10_22975</name>
</gene>
<dbReference type="Proteomes" id="UP001243846">
    <property type="component" value="Unassembled WGS sequence"/>
</dbReference>
<protein>
    <submittedName>
        <fullName evidence="1">Uncharacterized protein</fullName>
    </submittedName>
</protein>
<accession>A0ABT8DBW7</accession>